<proteinExistence type="predicted"/>
<evidence type="ECO:0000313" key="2">
    <source>
        <dbReference type="EMBL" id="KAK4659168.1"/>
    </source>
</evidence>
<feature type="compositionally biased region" description="Low complexity" evidence="1">
    <location>
        <begin position="70"/>
        <end position="85"/>
    </location>
</feature>
<name>A0ABR0GU48_9PEZI</name>
<dbReference type="RefSeq" id="XP_062748139.1">
    <property type="nucleotide sequence ID" value="XM_062885191.1"/>
</dbReference>
<sequence>MAPHFQRRFESSNRNPSRHSESVDRDSTPSRYYHDIFAHLTTNKPPHPPRRRFSDPITCPPQRTQYPNHQNDNPLHNRNPNRLQPLLPPRQIRPPLPLLPPTKRPLLGHEHHHPTAPPVLHRPEQALCQV</sequence>
<comment type="caution">
    <text evidence="2">The sequence shown here is derived from an EMBL/GenBank/DDBJ whole genome shotgun (WGS) entry which is preliminary data.</text>
</comment>
<dbReference type="Proteomes" id="UP001323405">
    <property type="component" value="Unassembled WGS sequence"/>
</dbReference>
<feature type="region of interest" description="Disordered" evidence="1">
    <location>
        <begin position="1"/>
        <end position="130"/>
    </location>
</feature>
<feature type="compositionally biased region" description="Pro residues" evidence="1">
    <location>
        <begin position="86"/>
        <end position="103"/>
    </location>
</feature>
<dbReference type="EMBL" id="JAFFHA010000001">
    <property type="protein sequence ID" value="KAK4659168.1"/>
    <property type="molecule type" value="Genomic_DNA"/>
</dbReference>
<organism evidence="2 3">
    <name type="scientific">Podospora pseudocomata</name>
    <dbReference type="NCBI Taxonomy" id="2093779"/>
    <lineage>
        <taxon>Eukaryota</taxon>
        <taxon>Fungi</taxon>
        <taxon>Dikarya</taxon>
        <taxon>Ascomycota</taxon>
        <taxon>Pezizomycotina</taxon>
        <taxon>Sordariomycetes</taxon>
        <taxon>Sordariomycetidae</taxon>
        <taxon>Sordariales</taxon>
        <taxon>Podosporaceae</taxon>
        <taxon>Podospora</taxon>
    </lineage>
</organism>
<evidence type="ECO:0000256" key="1">
    <source>
        <dbReference type="SAM" id="MobiDB-lite"/>
    </source>
</evidence>
<protein>
    <submittedName>
        <fullName evidence="2">Uncharacterized protein</fullName>
    </submittedName>
</protein>
<reference evidence="2 3" key="1">
    <citation type="journal article" date="2023" name="bioRxiv">
        <title>High-quality genome assemblies of four members of thePodospora anserinaspecies complex.</title>
        <authorList>
            <person name="Ament-Velasquez S.L."/>
            <person name="Vogan A.A."/>
            <person name="Wallerman O."/>
            <person name="Hartmann F."/>
            <person name="Gautier V."/>
            <person name="Silar P."/>
            <person name="Giraud T."/>
            <person name="Johannesson H."/>
        </authorList>
    </citation>
    <scope>NUCLEOTIDE SEQUENCE [LARGE SCALE GENOMIC DNA]</scope>
    <source>
        <strain evidence="2 3">CBS 415.72m</strain>
    </source>
</reference>
<gene>
    <name evidence="2" type="ORF">QC762_107820</name>
</gene>
<dbReference type="GeneID" id="87905098"/>
<keyword evidence="3" id="KW-1185">Reference proteome</keyword>
<accession>A0ABR0GU48</accession>
<evidence type="ECO:0000313" key="3">
    <source>
        <dbReference type="Proteomes" id="UP001323405"/>
    </source>
</evidence>
<feature type="compositionally biased region" description="Basic and acidic residues" evidence="1">
    <location>
        <begin position="18"/>
        <end position="37"/>
    </location>
</feature>